<keyword evidence="3" id="KW-1185">Reference proteome</keyword>
<dbReference type="Pfam" id="PF02796">
    <property type="entry name" value="HTH_7"/>
    <property type="match status" value="1"/>
</dbReference>
<evidence type="ECO:0000259" key="1">
    <source>
        <dbReference type="Pfam" id="PF02796"/>
    </source>
</evidence>
<dbReference type="Proteomes" id="UP001156614">
    <property type="component" value="Unassembled WGS sequence"/>
</dbReference>
<dbReference type="AlphaFoldDB" id="A0AAV5NCN4"/>
<feature type="domain" description="Resolvase HTH" evidence="1">
    <location>
        <begin position="11"/>
        <end position="45"/>
    </location>
</feature>
<sequence>MTGRSSASNAGRKPKVDPERVLKLLEQGMPLKTIGQRLGLCPTTVGWRRDQFIKQGLLSPVATSHRGKKNG</sequence>
<dbReference type="GO" id="GO:0003677">
    <property type="term" value="F:DNA binding"/>
    <property type="evidence" value="ECO:0007669"/>
    <property type="project" value="InterPro"/>
</dbReference>
<dbReference type="RefSeq" id="WP_099212609.1">
    <property type="nucleotide sequence ID" value="NZ_BEWM01000003.1"/>
</dbReference>
<dbReference type="InterPro" id="IPR006120">
    <property type="entry name" value="Resolvase_HTH_dom"/>
</dbReference>
<reference evidence="3" key="1">
    <citation type="journal article" date="2019" name="Int. J. Syst. Evol. Microbiol.">
        <title>The Global Catalogue of Microorganisms (GCM) 10K type strain sequencing project: providing services to taxonomists for standard genome sequencing and annotation.</title>
        <authorList>
            <consortium name="The Broad Institute Genomics Platform"/>
            <consortium name="The Broad Institute Genome Sequencing Center for Infectious Disease"/>
            <person name="Wu L."/>
            <person name="Ma J."/>
        </authorList>
    </citation>
    <scope>NUCLEOTIDE SEQUENCE [LARGE SCALE GENOMIC DNA]</scope>
    <source>
        <strain evidence="3">NBRC 3267</strain>
    </source>
</reference>
<name>A0AAV5NCN4_9PROT</name>
<gene>
    <name evidence="2" type="ORF">GCM10007867_04230</name>
</gene>
<organism evidence="2 3">
    <name type="scientific">Gluconobacter cerinus</name>
    <dbReference type="NCBI Taxonomy" id="38307"/>
    <lineage>
        <taxon>Bacteria</taxon>
        <taxon>Pseudomonadati</taxon>
        <taxon>Pseudomonadota</taxon>
        <taxon>Alphaproteobacteria</taxon>
        <taxon>Acetobacterales</taxon>
        <taxon>Acetobacteraceae</taxon>
        <taxon>Gluconobacter</taxon>
    </lineage>
</organism>
<dbReference type="EMBL" id="BSNU01000001">
    <property type="protein sequence ID" value="GLQ61578.1"/>
    <property type="molecule type" value="Genomic_DNA"/>
</dbReference>
<accession>A0AAV5NCN4</accession>
<dbReference type="GO" id="GO:0000150">
    <property type="term" value="F:DNA strand exchange activity"/>
    <property type="evidence" value="ECO:0007669"/>
    <property type="project" value="InterPro"/>
</dbReference>
<evidence type="ECO:0000313" key="3">
    <source>
        <dbReference type="Proteomes" id="UP001156614"/>
    </source>
</evidence>
<evidence type="ECO:0000313" key="2">
    <source>
        <dbReference type="EMBL" id="GLQ61578.1"/>
    </source>
</evidence>
<proteinExistence type="predicted"/>
<comment type="caution">
    <text evidence="2">The sequence shown here is derived from an EMBL/GenBank/DDBJ whole genome shotgun (WGS) entry which is preliminary data.</text>
</comment>
<protein>
    <recommendedName>
        <fullName evidence="1">Resolvase HTH domain-containing protein</fullName>
    </recommendedName>
</protein>